<dbReference type="RefSeq" id="WP_133442269.1">
    <property type="nucleotide sequence ID" value="NZ_CP034726.1"/>
</dbReference>
<dbReference type="Gene3D" id="3.40.50.150">
    <property type="entry name" value="Vaccinia Virus protein VP39"/>
    <property type="match status" value="1"/>
</dbReference>
<dbReference type="OrthoDB" id="9792989at2"/>
<dbReference type="KEGG" id="lji:ELX58_06135"/>
<dbReference type="InterPro" id="IPR010719">
    <property type="entry name" value="MnmM_MeTrfase"/>
</dbReference>
<dbReference type="InterPro" id="IPR029063">
    <property type="entry name" value="SAM-dependent_MTases_sf"/>
</dbReference>
<dbReference type="EMBL" id="CP034726">
    <property type="protein sequence ID" value="QBP18711.1"/>
    <property type="molecule type" value="Genomic_DNA"/>
</dbReference>
<proteinExistence type="predicted"/>
<dbReference type="PANTHER" id="PTHR35276">
    <property type="entry name" value="S-ADENOSYL-L-METHIONINE-DEPENDENT METHYLTRANSFERASES SUPERFAMILY PROTEIN"/>
    <property type="match status" value="1"/>
</dbReference>
<dbReference type="SUPFAM" id="SSF53335">
    <property type="entry name" value="S-adenosyl-L-methionine-dependent methyltransferases"/>
    <property type="match status" value="1"/>
</dbReference>
<dbReference type="Proteomes" id="UP000294321">
    <property type="component" value="Chromosome"/>
</dbReference>
<keyword evidence="2" id="KW-1185">Reference proteome</keyword>
<keyword evidence="1" id="KW-0808">Transferase</keyword>
<dbReference type="AlphaFoldDB" id="A0A4P6ZLH3"/>
<dbReference type="GO" id="GO:0008168">
    <property type="term" value="F:methyltransferase activity"/>
    <property type="evidence" value="ECO:0007669"/>
    <property type="project" value="UniProtKB-KW"/>
</dbReference>
<gene>
    <name evidence="1" type="ORF">ELX58_06135</name>
</gene>
<organism evidence="1 2">
    <name type="scientific">Acetilactobacillus jinshanensis</name>
    <dbReference type="NCBI Taxonomy" id="1720083"/>
    <lineage>
        <taxon>Bacteria</taxon>
        <taxon>Bacillati</taxon>
        <taxon>Bacillota</taxon>
        <taxon>Bacilli</taxon>
        <taxon>Lactobacillales</taxon>
        <taxon>Lactobacillaceae</taxon>
        <taxon>Acetilactobacillus</taxon>
    </lineage>
</organism>
<name>A0A4P6ZLH3_9LACO</name>
<protein>
    <submittedName>
        <fullName evidence="1">Methyltransferase domain-containing protein</fullName>
    </submittedName>
</protein>
<sequence>MKIPAALKYSHVLLKQVVQRGDNVIDATMGNGNDTAFLAKLVGDHGNVYAFDIQDQALQKTKQRLIKSNLTKSVTLYHTGHQHILDTIGMTSISAAIFNLGYLPGGNKKIITRPTTTLSAIKQCLMILQKGGMIVLVLYYGHPGGKPEKNDVLQFASKLNQKQYTVLKYQFINQVNDPPILVAIQKL</sequence>
<evidence type="ECO:0000313" key="2">
    <source>
        <dbReference type="Proteomes" id="UP000294321"/>
    </source>
</evidence>
<reference evidence="2" key="1">
    <citation type="submission" date="2018-12" db="EMBL/GenBank/DDBJ databases">
        <title>A new species of lactobacillus.</title>
        <authorList>
            <person name="Jian Y."/>
            <person name="Xin L."/>
            <person name="Hong Z.J."/>
            <person name="Ming L.Z."/>
            <person name="Hong X.Z."/>
        </authorList>
    </citation>
    <scope>NUCLEOTIDE SEQUENCE [LARGE SCALE GENOMIC DNA]</scope>
    <source>
        <strain evidence="2">HSLZ-75</strain>
    </source>
</reference>
<accession>A0A4P6ZLH3</accession>
<dbReference type="PANTHER" id="PTHR35276:SF1">
    <property type="entry name" value="TRNA (MNM(5)S(2)U34)-METHYLTRANSFERASE, CHLOROPLASTIC"/>
    <property type="match status" value="1"/>
</dbReference>
<dbReference type="Pfam" id="PF06962">
    <property type="entry name" value="rRNA_methylase"/>
    <property type="match status" value="1"/>
</dbReference>
<dbReference type="GO" id="GO:0032259">
    <property type="term" value="P:methylation"/>
    <property type="evidence" value="ECO:0007669"/>
    <property type="project" value="UniProtKB-KW"/>
</dbReference>
<evidence type="ECO:0000313" key="1">
    <source>
        <dbReference type="EMBL" id="QBP18711.1"/>
    </source>
</evidence>
<keyword evidence="1" id="KW-0489">Methyltransferase</keyword>